<dbReference type="AlphaFoldDB" id="A0A915HT68"/>
<proteinExistence type="predicted"/>
<evidence type="ECO:0000313" key="3">
    <source>
        <dbReference type="WBParaSite" id="nRc.2.0.1.t04595-RA"/>
    </source>
</evidence>
<keyword evidence="2" id="KW-1185">Reference proteome</keyword>
<feature type="compositionally biased region" description="Basic and acidic residues" evidence="1">
    <location>
        <begin position="123"/>
        <end position="133"/>
    </location>
</feature>
<reference evidence="3" key="1">
    <citation type="submission" date="2022-11" db="UniProtKB">
        <authorList>
            <consortium name="WormBaseParasite"/>
        </authorList>
    </citation>
    <scope>IDENTIFICATION</scope>
</reference>
<sequence>MAFAKISPIIAADRWHLCQMSPPLIKQEAIVTFAQELGRLPLNGYEEEREKSEEEAEISGNDLFVSLKSKEQKEKVFYTLKLILKEAVKYTFSLINKKDKQSGVKSPPNLLQGKSLPTSSTESIKRMREEKSSTKSSESPPKKSKVGAEINPTQASRRVMEESRTPVQIAFGTPTVFKSKPPPPDCHFSAFNYFHRPFDTPVNNREGIHSRAQAEREAYHHLDNNLAAFIVCFMPPYHSEMPPTAREFAELRSVHLRNQL</sequence>
<dbReference type="WBParaSite" id="nRc.2.0.1.t04595-RA">
    <property type="protein sequence ID" value="nRc.2.0.1.t04595-RA"/>
    <property type="gene ID" value="nRc.2.0.1.g04595"/>
</dbReference>
<feature type="region of interest" description="Disordered" evidence="1">
    <location>
        <begin position="99"/>
        <end position="162"/>
    </location>
</feature>
<accession>A0A915HT68</accession>
<name>A0A915HT68_ROMCU</name>
<protein>
    <submittedName>
        <fullName evidence="3">Uncharacterized protein</fullName>
    </submittedName>
</protein>
<dbReference type="Proteomes" id="UP000887565">
    <property type="component" value="Unplaced"/>
</dbReference>
<evidence type="ECO:0000313" key="2">
    <source>
        <dbReference type="Proteomes" id="UP000887565"/>
    </source>
</evidence>
<evidence type="ECO:0000256" key="1">
    <source>
        <dbReference type="SAM" id="MobiDB-lite"/>
    </source>
</evidence>
<organism evidence="2 3">
    <name type="scientific">Romanomermis culicivorax</name>
    <name type="common">Nematode worm</name>
    <dbReference type="NCBI Taxonomy" id="13658"/>
    <lineage>
        <taxon>Eukaryota</taxon>
        <taxon>Metazoa</taxon>
        <taxon>Ecdysozoa</taxon>
        <taxon>Nematoda</taxon>
        <taxon>Enoplea</taxon>
        <taxon>Dorylaimia</taxon>
        <taxon>Mermithida</taxon>
        <taxon>Mermithoidea</taxon>
        <taxon>Mermithidae</taxon>
        <taxon>Romanomermis</taxon>
    </lineage>
</organism>